<comment type="subcellular location">
    <subcellularLocation>
        <location evidence="1">Membrane</location>
        <topology evidence="1">Single-pass type I membrane protein</topology>
    </subcellularLocation>
</comment>
<evidence type="ECO:0000313" key="17">
    <source>
        <dbReference type="Proteomes" id="UP000245119"/>
    </source>
</evidence>
<evidence type="ECO:0000313" key="16">
    <source>
        <dbReference type="EMBL" id="PVD24228.1"/>
    </source>
</evidence>
<evidence type="ECO:0000256" key="6">
    <source>
        <dbReference type="ARBA" id="ARBA00022729"/>
    </source>
</evidence>
<name>A0A2T7NSU4_POMCA</name>
<evidence type="ECO:0000256" key="8">
    <source>
        <dbReference type="ARBA" id="ARBA00022859"/>
    </source>
</evidence>
<evidence type="ECO:0000256" key="7">
    <source>
        <dbReference type="ARBA" id="ARBA00022737"/>
    </source>
</evidence>
<dbReference type="InterPro" id="IPR032675">
    <property type="entry name" value="LRR_dom_sf"/>
</dbReference>
<dbReference type="Gene3D" id="3.40.50.10140">
    <property type="entry name" value="Toll/interleukin-1 receptor homology (TIR) domain"/>
    <property type="match status" value="2"/>
</dbReference>
<evidence type="ECO:0000256" key="14">
    <source>
        <dbReference type="SAM" id="SignalP"/>
    </source>
</evidence>
<dbReference type="Pfam" id="PF01582">
    <property type="entry name" value="TIR"/>
    <property type="match status" value="2"/>
</dbReference>
<evidence type="ECO:0000256" key="1">
    <source>
        <dbReference type="ARBA" id="ARBA00004479"/>
    </source>
</evidence>
<dbReference type="GO" id="GO:0038023">
    <property type="term" value="F:signaling receptor activity"/>
    <property type="evidence" value="ECO:0007669"/>
    <property type="project" value="TreeGrafter"/>
</dbReference>
<evidence type="ECO:0000256" key="5">
    <source>
        <dbReference type="ARBA" id="ARBA00022692"/>
    </source>
</evidence>
<evidence type="ECO:0000256" key="4">
    <source>
        <dbReference type="ARBA" id="ARBA00022614"/>
    </source>
</evidence>
<dbReference type="STRING" id="400727.A0A2T7NSU4"/>
<feature type="transmembrane region" description="Helical" evidence="13">
    <location>
        <begin position="1220"/>
        <end position="1242"/>
    </location>
</feature>
<evidence type="ECO:0000259" key="15">
    <source>
        <dbReference type="PROSITE" id="PS50104"/>
    </source>
</evidence>
<keyword evidence="11" id="KW-0675">Receptor</keyword>
<dbReference type="PANTHER" id="PTHR24365:SF541">
    <property type="entry name" value="PROTEIN TOLL-RELATED"/>
    <property type="match status" value="1"/>
</dbReference>
<feature type="chain" id="PRO_5015742760" description="TIR domain-containing protein" evidence="14">
    <location>
        <begin position="19"/>
        <end position="1418"/>
    </location>
</feature>
<proteinExistence type="inferred from homology"/>
<sequence>MDAILFSWFAFLMSLAMSVDCTLYNSENQDQETTYVACNTRLSLPTTGWHDCFEEKCKCAGDKADCSRNYGNLKFVPKLPDSIRFLIFSYNNLTSIDREDFFENVTNIEFLDLGDNGLRYIHPQVFSVLRRLRSLFLDYNDHLDYPDLQPVFTTRTLERLDLKHGSLASPPPDLFHRFPMHRLQCISWNQNYLTFLNFSVLRPLVNLENIKVGSNLISGVKSDFMPRLKKLFLPKNAVQTFPETCSPNGTSYFPSLMNLFLSENNLYSLTRNICLPKLKMLALSGNRFTSIYSGMFSTHRFPSLVEIYVESMNQHQLAIQNKAFNNTSLERLSLMYNAIKFQDEIVSPESFAGCPRLRNLVLTGNVFAGVDDKRFHQLFGHLTHLVALFLGHSFITHVTPETFAKFKSLQRLYLYNNNLQALPDGVFDENNLTLLDLHENKLSAISPLTFGEHTKRQLQSLDLSENLLPCSCDLRWFRDWLVARPSLFAHSRGPYTCSDRQNIPMVSFYLPDQACLMSTDSYKLIIASVCVLTFTMMMLSSLYSYRWHIRLVLYETFRDRSGERRRRLQDQVYNYDVFVSYAEGDLRWVQTRLMPEVEQRLGLRLCVHQRDFIPGKNIVDNIVDSVNDSKKILMVFSTNFARSHWCQFELAFCLRHVLEKGDDLIIVCLEDILSRNTFQSSCDVTALPTPVHYISVPRVTMDVRLVVWCAVLQLVVRSTSLSLDDETFHRHVPADNSSLSVLTTDNNVSYCFEKKCKCSGDEADCSKNYGALTFVPKLPNTVQFLNFSFNNLTTIDSADFFQNVTYITSLDLGNNGLRYIHPQAFGIVKGLKYLFLDDNQQLNYTVLQPVLFVKTLVRLDIIHGGLGPLPTNFFYRFPLPRLQYTYWHGNDLKFLNFTAVKPLRKLKIFGVASNRLSDVHSDFMIYLEELVISHNALQDFPATCSSNGTSFFPRLAKFFITDNLLFALTANICLPGLQVLDLSRNRFTLYPTDMFSSQKFPRLIELFLDEMYDRKLEIQRRAFNNTVLERITLLKNDINFHTGSVDAESFMNCPKLTGLGLSENNLRYVDDSRFFQLFGRITNLEYLFLGNSFITQVTPKTFASLKKLQKLYLYGNDLRALPDGVFDENNLKVLDLGRNKLSQLSPLTFSESTKRKLTSLDISNNFFSCSCDLIWFRDWLLAQPTLFADSQGRYMCSDRQNITIMSFYLPDQACLMSADAYKFIVASVAIMTFTLMMLSSLYRYRWHIRLVLYETFRDRSGERKRRLQDHVYNYDVFVSYAEEDLRWVQTRLMPEVEQRLGLRLCVHQRDFIPGKNIVDNIVDSVNDSKKILMVFSTNFARSHWCQFELAFCLHHILEKGDDLIIVCLEDILSRDLTSAMMAVLKTNTYIQWQDQPDAAASFWGRLKIALCEVLPQSA</sequence>
<evidence type="ECO:0000256" key="10">
    <source>
        <dbReference type="ARBA" id="ARBA00023136"/>
    </source>
</evidence>
<dbReference type="InterPro" id="IPR000157">
    <property type="entry name" value="TIR_dom"/>
</dbReference>
<dbReference type="Gene3D" id="3.80.10.10">
    <property type="entry name" value="Ribonuclease Inhibitor"/>
    <property type="match status" value="5"/>
</dbReference>
<keyword evidence="3" id="KW-0399">Innate immunity</keyword>
<dbReference type="Pfam" id="PF13855">
    <property type="entry name" value="LRR_8"/>
    <property type="match status" value="4"/>
</dbReference>
<organism evidence="16 17">
    <name type="scientific">Pomacea canaliculata</name>
    <name type="common">Golden apple snail</name>
    <dbReference type="NCBI Taxonomy" id="400727"/>
    <lineage>
        <taxon>Eukaryota</taxon>
        <taxon>Metazoa</taxon>
        <taxon>Spiralia</taxon>
        <taxon>Lophotrochozoa</taxon>
        <taxon>Mollusca</taxon>
        <taxon>Gastropoda</taxon>
        <taxon>Caenogastropoda</taxon>
        <taxon>Architaenioglossa</taxon>
        <taxon>Ampullarioidea</taxon>
        <taxon>Ampullariidae</taxon>
        <taxon>Pomacea</taxon>
    </lineage>
</organism>
<evidence type="ECO:0000256" key="9">
    <source>
        <dbReference type="ARBA" id="ARBA00022989"/>
    </source>
</evidence>
<reference evidence="16 17" key="1">
    <citation type="submission" date="2018-04" db="EMBL/GenBank/DDBJ databases">
        <title>The genome of golden apple snail Pomacea canaliculata provides insight into stress tolerance and invasive adaptation.</title>
        <authorList>
            <person name="Liu C."/>
            <person name="Liu B."/>
            <person name="Ren Y."/>
            <person name="Zhang Y."/>
            <person name="Wang H."/>
            <person name="Li S."/>
            <person name="Jiang F."/>
            <person name="Yin L."/>
            <person name="Zhang G."/>
            <person name="Qian W."/>
            <person name="Fan W."/>
        </authorList>
    </citation>
    <scope>NUCLEOTIDE SEQUENCE [LARGE SCALE GENOMIC DNA]</scope>
    <source>
        <strain evidence="16">SZHN2017</strain>
        <tissue evidence="16">Muscle</tissue>
    </source>
</reference>
<dbReference type="InterPro" id="IPR000483">
    <property type="entry name" value="Cys-rich_flank_reg_C"/>
</dbReference>
<evidence type="ECO:0000256" key="2">
    <source>
        <dbReference type="ARBA" id="ARBA00009634"/>
    </source>
</evidence>
<dbReference type="GO" id="GO:0045087">
    <property type="term" value="P:innate immune response"/>
    <property type="evidence" value="ECO:0007669"/>
    <property type="project" value="UniProtKB-KW"/>
</dbReference>
<keyword evidence="7" id="KW-0677">Repeat</keyword>
<dbReference type="GO" id="GO:0007165">
    <property type="term" value="P:signal transduction"/>
    <property type="evidence" value="ECO:0007669"/>
    <property type="project" value="InterPro"/>
</dbReference>
<dbReference type="OrthoDB" id="6069546at2759"/>
<dbReference type="InterPro" id="IPR003591">
    <property type="entry name" value="Leu-rich_rpt_typical-subtyp"/>
</dbReference>
<dbReference type="PANTHER" id="PTHR24365">
    <property type="entry name" value="TOLL-LIKE RECEPTOR"/>
    <property type="match status" value="1"/>
</dbReference>
<evidence type="ECO:0000256" key="3">
    <source>
        <dbReference type="ARBA" id="ARBA00022588"/>
    </source>
</evidence>
<gene>
    <name evidence="16" type="ORF">C0Q70_14698</name>
</gene>
<keyword evidence="8" id="KW-0391">Immunity</keyword>
<keyword evidence="10 13" id="KW-0472">Membrane</keyword>
<accession>A0A2T7NSU4</accession>
<dbReference type="SMART" id="SM00255">
    <property type="entry name" value="TIR"/>
    <property type="match status" value="2"/>
</dbReference>
<dbReference type="SUPFAM" id="SSF52058">
    <property type="entry name" value="L domain-like"/>
    <property type="match status" value="4"/>
</dbReference>
<dbReference type="SUPFAM" id="SSF52200">
    <property type="entry name" value="Toll/Interleukin receptor TIR domain"/>
    <property type="match status" value="2"/>
</dbReference>
<dbReference type="SMART" id="SM00082">
    <property type="entry name" value="LRRCT"/>
    <property type="match status" value="2"/>
</dbReference>
<keyword evidence="12" id="KW-0325">Glycoprotein</keyword>
<dbReference type="PROSITE" id="PS51450">
    <property type="entry name" value="LRR"/>
    <property type="match status" value="2"/>
</dbReference>
<protein>
    <recommendedName>
        <fullName evidence="15">TIR domain-containing protein</fullName>
    </recommendedName>
</protein>
<dbReference type="FunFam" id="3.40.50.10140:FF:000001">
    <property type="entry name" value="Toll-like receptor 2"/>
    <property type="match status" value="1"/>
</dbReference>
<feature type="domain" description="TIR" evidence="15">
    <location>
        <begin position="1272"/>
        <end position="1410"/>
    </location>
</feature>
<dbReference type="GO" id="GO:0005886">
    <property type="term" value="C:plasma membrane"/>
    <property type="evidence" value="ECO:0007669"/>
    <property type="project" value="TreeGrafter"/>
</dbReference>
<keyword evidence="9 13" id="KW-1133">Transmembrane helix</keyword>
<dbReference type="SMART" id="SM00369">
    <property type="entry name" value="LRR_TYP"/>
    <property type="match status" value="14"/>
</dbReference>
<dbReference type="Proteomes" id="UP000245119">
    <property type="component" value="Linkage Group LG9"/>
</dbReference>
<dbReference type="EMBL" id="PZQS01000009">
    <property type="protein sequence ID" value="PVD24228.1"/>
    <property type="molecule type" value="Genomic_DNA"/>
</dbReference>
<comment type="caution">
    <text evidence="16">The sequence shown here is derived from an EMBL/GenBank/DDBJ whole genome shotgun (WGS) entry which is preliminary data.</text>
</comment>
<evidence type="ECO:0000256" key="13">
    <source>
        <dbReference type="SAM" id="Phobius"/>
    </source>
</evidence>
<dbReference type="InterPro" id="IPR035897">
    <property type="entry name" value="Toll_tir_struct_dom_sf"/>
</dbReference>
<keyword evidence="4" id="KW-0433">Leucine-rich repeat</keyword>
<dbReference type="InterPro" id="IPR001611">
    <property type="entry name" value="Leu-rich_rpt"/>
</dbReference>
<evidence type="ECO:0000256" key="11">
    <source>
        <dbReference type="ARBA" id="ARBA00023170"/>
    </source>
</evidence>
<dbReference type="PROSITE" id="PS50104">
    <property type="entry name" value="TIR"/>
    <property type="match status" value="2"/>
</dbReference>
<keyword evidence="6 14" id="KW-0732">Signal</keyword>
<keyword evidence="17" id="KW-1185">Reference proteome</keyword>
<feature type="domain" description="TIR" evidence="15">
    <location>
        <begin position="573"/>
        <end position="707"/>
    </location>
</feature>
<keyword evidence="5 13" id="KW-0812">Transmembrane</keyword>
<comment type="similarity">
    <text evidence="2">Belongs to the Toll-like receptor family.</text>
</comment>
<feature type="signal peptide" evidence="14">
    <location>
        <begin position="1"/>
        <end position="18"/>
    </location>
</feature>
<evidence type="ECO:0000256" key="12">
    <source>
        <dbReference type="ARBA" id="ARBA00023180"/>
    </source>
</evidence>